<dbReference type="OrthoDB" id="1662883at2759"/>
<evidence type="ECO:0000256" key="4">
    <source>
        <dbReference type="ARBA" id="ARBA00023134"/>
    </source>
</evidence>
<dbReference type="AlphaFoldDB" id="A0A448WKS1"/>
<evidence type="ECO:0000259" key="5">
    <source>
        <dbReference type="Pfam" id="PF00091"/>
    </source>
</evidence>
<keyword evidence="3" id="KW-0547">Nucleotide-binding</keyword>
<dbReference type="SMR" id="A0A448WKS1"/>
<comment type="caution">
    <text evidence="6">The sequence shown here is derived from an EMBL/GenBank/DDBJ whole genome shotgun (WGS) entry which is preliminary data.</text>
</comment>
<dbReference type="PANTHER" id="PTHR11588">
    <property type="entry name" value="TUBULIN"/>
    <property type="match status" value="1"/>
</dbReference>
<dbReference type="Proteomes" id="UP000784294">
    <property type="component" value="Unassembled WGS sequence"/>
</dbReference>
<evidence type="ECO:0000313" key="7">
    <source>
        <dbReference type="Proteomes" id="UP000784294"/>
    </source>
</evidence>
<organism evidence="6 7">
    <name type="scientific">Protopolystoma xenopodis</name>
    <dbReference type="NCBI Taxonomy" id="117903"/>
    <lineage>
        <taxon>Eukaryota</taxon>
        <taxon>Metazoa</taxon>
        <taxon>Spiralia</taxon>
        <taxon>Lophotrochozoa</taxon>
        <taxon>Platyhelminthes</taxon>
        <taxon>Monogenea</taxon>
        <taxon>Polyopisthocotylea</taxon>
        <taxon>Polystomatidea</taxon>
        <taxon>Polystomatidae</taxon>
        <taxon>Protopolystoma</taxon>
    </lineage>
</organism>
<evidence type="ECO:0000313" key="6">
    <source>
        <dbReference type="EMBL" id="VEL14186.1"/>
    </source>
</evidence>
<name>A0A448WKS1_9PLAT</name>
<dbReference type="SUPFAM" id="SSF52490">
    <property type="entry name" value="Tubulin nucleotide-binding domain-like"/>
    <property type="match status" value="1"/>
</dbReference>
<dbReference type="EMBL" id="CAAALY010020276">
    <property type="protein sequence ID" value="VEL14186.1"/>
    <property type="molecule type" value="Genomic_DNA"/>
</dbReference>
<evidence type="ECO:0000256" key="1">
    <source>
        <dbReference type="ARBA" id="ARBA00009636"/>
    </source>
</evidence>
<dbReference type="Gene3D" id="3.40.50.1440">
    <property type="entry name" value="Tubulin/FtsZ, GTPase domain"/>
    <property type="match status" value="1"/>
</dbReference>
<accession>A0A448WKS1</accession>
<dbReference type="GO" id="GO:0005874">
    <property type="term" value="C:microtubule"/>
    <property type="evidence" value="ECO:0007669"/>
    <property type="project" value="UniProtKB-KW"/>
</dbReference>
<dbReference type="GO" id="GO:0005525">
    <property type="term" value="F:GTP binding"/>
    <property type="evidence" value="ECO:0007669"/>
    <property type="project" value="UniProtKB-KW"/>
</dbReference>
<dbReference type="PRINTS" id="PR01161">
    <property type="entry name" value="TUBULIN"/>
</dbReference>
<protein>
    <recommendedName>
        <fullName evidence="5">Tubulin/FtsZ GTPase domain-containing protein</fullName>
    </recommendedName>
</protein>
<dbReference type="GO" id="GO:0007017">
    <property type="term" value="P:microtubule-based process"/>
    <property type="evidence" value="ECO:0007669"/>
    <property type="project" value="InterPro"/>
</dbReference>
<sequence>MGREIMLVHIGQAGVQMGSALWELFCLEHQLSPTGQHSSHPKPGDGSFNELENMDCLFYETKQAYVPRAIMVDLERNVIEDSALAVGNFVSELVQFWCNYFLNPIDF</sequence>
<keyword evidence="7" id="KW-1185">Reference proteome</keyword>
<reference evidence="6" key="1">
    <citation type="submission" date="2018-11" db="EMBL/GenBank/DDBJ databases">
        <authorList>
            <consortium name="Pathogen Informatics"/>
        </authorList>
    </citation>
    <scope>NUCLEOTIDE SEQUENCE</scope>
</reference>
<keyword evidence="4" id="KW-0342">GTP-binding</keyword>
<feature type="domain" description="Tubulin/FtsZ GTPase" evidence="5">
    <location>
        <begin position="4"/>
        <end position="82"/>
    </location>
</feature>
<proteinExistence type="inferred from homology"/>
<evidence type="ECO:0000256" key="2">
    <source>
        <dbReference type="ARBA" id="ARBA00022701"/>
    </source>
</evidence>
<comment type="similarity">
    <text evidence="1">Belongs to the tubulin family.</text>
</comment>
<dbReference type="InterPro" id="IPR003008">
    <property type="entry name" value="Tubulin_FtsZ_GTPase"/>
</dbReference>
<keyword evidence="2" id="KW-0493">Microtubule</keyword>
<dbReference type="Pfam" id="PF00091">
    <property type="entry name" value="Tubulin"/>
    <property type="match status" value="1"/>
</dbReference>
<dbReference type="InterPro" id="IPR000217">
    <property type="entry name" value="Tubulin"/>
</dbReference>
<gene>
    <name evidence="6" type="ORF">PXEA_LOCUS7626</name>
</gene>
<evidence type="ECO:0000256" key="3">
    <source>
        <dbReference type="ARBA" id="ARBA00022741"/>
    </source>
</evidence>
<dbReference type="InterPro" id="IPR036525">
    <property type="entry name" value="Tubulin/FtsZ_GTPase_sf"/>
</dbReference>